<protein>
    <submittedName>
        <fullName evidence="6">MBL fold metallo-hydrolase</fullName>
    </submittedName>
</protein>
<accession>A0A7K3S2A2</accession>
<dbReference type="GO" id="GO:0016787">
    <property type="term" value="F:hydrolase activity"/>
    <property type="evidence" value="ECO:0007669"/>
    <property type="project" value="UniProtKB-KW"/>
</dbReference>
<dbReference type="PANTHER" id="PTHR42978">
    <property type="entry name" value="QUORUM-QUENCHING LACTONASE YTNP-RELATED-RELATED"/>
    <property type="match status" value="1"/>
</dbReference>
<reference evidence="6 7" key="1">
    <citation type="submission" date="2020-01" db="EMBL/GenBank/DDBJ databases">
        <title>Insect and environment-associated Actinomycetes.</title>
        <authorList>
            <person name="Currrie C."/>
            <person name="Chevrette M."/>
            <person name="Carlson C."/>
            <person name="Stubbendieck R."/>
            <person name="Wendt-Pienkowski E."/>
        </authorList>
    </citation>
    <scope>NUCLEOTIDE SEQUENCE [LARGE SCALE GENOMIC DNA]</scope>
    <source>
        <strain evidence="6 7">SID7590</strain>
    </source>
</reference>
<dbReference type="Gene3D" id="3.60.15.10">
    <property type="entry name" value="Ribonuclease Z/Hydroxyacylglutathione hydrolase-like"/>
    <property type="match status" value="1"/>
</dbReference>
<evidence type="ECO:0000313" key="6">
    <source>
        <dbReference type="EMBL" id="NEC21082.1"/>
    </source>
</evidence>
<organism evidence="6 7">
    <name type="scientific">Streptomyces parvus</name>
    <dbReference type="NCBI Taxonomy" id="66428"/>
    <lineage>
        <taxon>Bacteria</taxon>
        <taxon>Bacillati</taxon>
        <taxon>Actinomycetota</taxon>
        <taxon>Actinomycetes</taxon>
        <taxon>Kitasatosporales</taxon>
        <taxon>Streptomycetaceae</taxon>
        <taxon>Streptomyces</taxon>
    </lineage>
</organism>
<dbReference type="SMART" id="SM00849">
    <property type="entry name" value="Lactamase_B"/>
    <property type="match status" value="1"/>
</dbReference>
<evidence type="ECO:0000256" key="3">
    <source>
        <dbReference type="ARBA" id="ARBA00022801"/>
    </source>
</evidence>
<dbReference type="InterPro" id="IPR036866">
    <property type="entry name" value="RibonucZ/Hydroxyglut_hydro"/>
</dbReference>
<dbReference type="InterPro" id="IPR001279">
    <property type="entry name" value="Metallo-B-lactamas"/>
</dbReference>
<comment type="similarity">
    <text evidence="1">Belongs to the metallo-beta-lactamase superfamily.</text>
</comment>
<dbReference type="GO" id="GO:0046872">
    <property type="term" value="F:metal ion binding"/>
    <property type="evidence" value="ECO:0007669"/>
    <property type="project" value="UniProtKB-KW"/>
</dbReference>
<dbReference type="SUPFAM" id="SSF56281">
    <property type="entry name" value="Metallo-hydrolase/oxidoreductase"/>
    <property type="match status" value="1"/>
</dbReference>
<evidence type="ECO:0000256" key="2">
    <source>
        <dbReference type="ARBA" id="ARBA00022723"/>
    </source>
</evidence>
<keyword evidence="2" id="KW-0479">Metal-binding</keyword>
<dbReference type="CDD" id="cd07742">
    <property type="entry name" value="metallo-hydrolase-like_MBL-fold"/>
    <property type="match status" value="1"/>
</dbReference>
<sequence length="279" mass="30928">MTSPLVVHHLNCAVVRGMTIEGAHFVCHTLLVETAADGLVLVDTGLGAKDYENIGARLGLEFAYGWGRPLVDPALAAVNQIRALGLDPADVRHIVLTHMDLDHIGGLADFPSAQVHVHRRELDAATARDGFVARRRYRPALWDHDPHFETYSDTGERWFGFEAVRGLKGLPEEILFVPLFGHTLGHSGVAVHSTDGWLLHAGDAYFDPRQIKARRPQIPLKVAAFEAFVTTNRQQRVWNQTRLRHLAADHPEIDIFCAHNPHEFPGNPRPGALRDTATA</sequence>
<dbReference type="EMBL" id="JAAGMP010001017">
    <property type="protein sequence ID" value="NEC21082.1"/>
    <property type="molecule type" value="Genomic_DNA"/>
</dbReference>
<keyword evidence="4" id="KW-0862">Zinc</keyword>
<dbReference type="InterPro" id="IPR051013">
    <property type="entry name" value="MBL_superfamily_lactonases"/>
</dbReference>
<dbReference type="Pfam" id="PF00753">
    <property type="entry name" value="Lactamase_B"/>
    <property type="match status" value="1"/>
</dbReference>
<gene>
    <name evidence="6" type="ORF">G3I50_22970</name>
</gene>
<evidence type="ECO:0000256" key="1">
    <source>
        <dbReference type="ARBA" id="ARBA00007749"/>
    </source>
</evidence>
<comment type="caution">
    <text evidence="6">The sequence shown here is derived from an EMBL/GenBank/DDBJ whole genome shotgun (WGS) entry which is preliminary data.</text>
</comment>
<feature type="domain" description="Metallo-beta-lactamase" evidence="5">
    <location>
        <begin position="26"/>
        <end position="259"/>
    </location>
</feature>
<evidence type="ECO:0000256" key="4">
    <source>
        <dbReference type="ARBA" id="ARBA00022833"/>
    </source>
</evidence>
<evidence type="ECO:0000313" key="7">
    <source>
        <dbReference type="Proteomes" id="UP000469670"/>
    </source>
</evidence>
<dbReference type="Proteomes" id="UP000469670">
    <property type="component" value="Unassembled WGS sequence"/>
</dbReference>
<name>A0A7K3S2A2_9ACTN</name>
<dbReference type="AlphaFoldDB" id="A0A7K3S2A2"/>
<proteinExistence type="inferred from homology"/>
<dbReference type="PANTHER" id="PTHR42978:SF3">
    <property type="entry name" value="BLR3078 PROTEIN"/>
    <property type="match status" value="1"/>
</dbReference>
<dbReference type="RefSeq" id="WP_164205012.1">
    <property type="nucleotide sequence ID" value="NZ_JAAGMP010001017.1"/>
</dbReference>
<evidence type="ECO:0000259" key="5">
    <source>
        <dbReference type="SMART" id="SM00849"/>
    </source>
</evidence>
<keyword evidence="3 6" id="KW-0378">Hydrolase</keyword>